<evidence type="ECO:0000256" key="6">
    <source>
        <dbReference type="ARBA" id="ARBA00023242"/>
    </source>
</evidence>
<feature type="compositionally biased region" description="Basic and acidic residues" evidence="7">
    <location>
        <begin position="262"/>
        <end position="273"/>
    </location>
</feature>
<comment type="caution">
    <text evidence="8">The sequence shown here is derived from an EMBL/GenBank/DDBJ whole genome shotgun (WGS) entry which is preliminary data.</text>
</comment>
<evidence type="ECO:0000256" key="7">
    <source>
        <dbReference type="SAM" id="MobiDB-lite"/>
    </source>
</evidence>
<dbReference type="InterPro" id="IPR008610">
    <property type="entry name" value="Ebp2"/>
</dbReference>
<protein>
    <submittedName>
        <fullName evidence="8">Uncharacterized protein</fullName>
    </submittedName>
</protein>
<feature type="compositionally biased region" description="Acidic residues" evidence="7">
    <location>
        <begin position="13"/>
        <end position="35"/>
    </location>
</feature>
<dbReference type="STRING" id="947166.A0A1D1UPT6"/>
<gene>
    <name evidence="8" type="primary">RvY_00914-1</name>
    <name evidence="8" type="synonym">RvY_00914.1</name>
    <name evidence="8" type="ORF">RvY_00914</name>
</gene>
<evidence type="ECO:0000313" key="9">
    <source>
        <dbReference type="Proteomes" id="UP000186922"/>
    </source>
</evidence>
<dbReference type="GO" id="GO:0034399">
    <property type="term" value="C:nuclear periphery"/>
    <property type="evidence" value="ECO:0007669"/>
    <property type="project" value="TreeGrafter"/>
</dbReference>
<evidence type="ECO:0000313" key="8">
    <source>
        <dbReference type="EMBL" id="GAU88168.1"/>
    </source>
</evidence>
<dbReference type="AlphaFoldDB" id="A0A1D1UPT6"/>
<comment type="similarity">
    <text evidence="3">Belongs to the EBP2 family.</text>
</comment>
<dbReference type="GO" id="GO:0030687">
    <property type="term" value="C:preribosome, large subunit precursor"/>
    <property type="evidence" value="ECO:0007669"/>
    <property type="project" value="TreeGrafter"/>
</dbReference>
<reference evidence="8 9" key="1">
    <citation type="journal article" date="2016" name="Nat. Commun.">
        <title>Extremotolerant tardigrade genome and improved radiotolerance of human cultured cells by tardigrade-unique protein.</title>
        <authorList>
            <person name="Hashimoto T."/>
            <person name="Horikawa D.D."/>
            <person name="Saito Y."/>
            <person name="Kuwahara H."/>
            <person name="Kozuka-Hata H."/>
            <person name="Shin-I T."/>
            <person name="Minakuchi Y."/>
            <person name="Ohishi K."/>
            <person name="Motoyama A."/>
            <person name="Aizu T."/>
            <person name="Enomoto A."/>
            <person name="Kondo K."/>
            <person name="Tanaka S."/>
            <person name="Hara Y."/>
            <person name="Koshikawa S."/>
            <person name="Sagara H."/>
            <person name="Miura T."/>
            <person name="Yokobori S."/>
            <person name="Miyagawa K."/>
            <person name="Suzuki Y."/>
            <person name="Kubo T."/>
            <person name="Oyama M."/>
            <person name="Kohara Y."/>
            <person name="Fujiyama A."/>
            <person name="Arakawa K."/>
            <person name="Katayama T."/>
            <person name="Toyoda A."/>
            <person name="Kunieda T."/>
        </authorList>
    </citation>
    <scope>NUCLEOTIDE SEQUENCE [LARGE SCALE GENOMIC DNA]</scope>
    <source>
        <strain evidence="8 9">YOKOZUNA-1</strain>
    </source>
</reference>
<keyword evidence="6" id="KW-0539">Nucleus</keyword>
<comment type="subcellular location">
    <subcellularLocation>
        <location evidence="2">Nucleus</location>
        <location evidence="2">Nucleolus</location>
    </subcellularLocation>
</comment>
<feature type="compositionally biased region" description="Basic and acidic residues" evidence="7">
    <location>
        <begin position="300"/>
        <end position="319"/>
    </location>
</feature>
<evidence type="ECO:0000256" key="5">
    <source>
        <dbReference type="ARBA" id="ARBA00023054"/>
    </source>
</evidence>
<comment type="function">
    <text evidence="1">Required for the processing of the 27S pre-rRNA.</text>
</comment>
<dbReference type="PANTHER" id="PTHR13028:SF0">
    <property type="entry name" value="RRNA-PROCESSING PROTEIN EBP2-RELATED"/>
    <property type="match status" value="1"/>
</dbReference>
<feature type="region of interest" description="Disordered" evidence="7">
    <location>
        <begin position="230"/>
        <end position="346"/>
    </location>
</feature>
<evidence type="ECO:0000256" key="4">
    <source>
        <dbReference type="ARBA" id="ARBA00022517"/>
    </source>
</evidence>
<feature type="region of interest" description="Disordered" evidence="7">
    <location>
        <begin position="1"/>
        <end position="35"/>
    </location>
</feature>
<dbReference type="PANTHER" id="PTHR13028">
    <property type="entry name" value="RRNA PROCESSING PROTEIN EBNA1-BINDING PROTEIN-RELATED"/>
    <property type="match status" value="1"/>
</dbReference>
<dbReference type="Pfam" id="PF05890">
    <property type="entry name" value="Ebp2"/>
    <property type="match status" value="1"/>
</dbReference>
<dbReference type="GO" id="GO:0042273">
    <property type="term" value="P:ribosomal large subunit biogenesis"/>
    <property type="evidence" value="ECO:0007669"/>
    <property type="project" value="TreeGrafter"/>
</dbReference>
<organism evidence="8 9">
    <name type="scientific">Ramazzottius varieornatus</name>
    <name type="common">Water bear</name>
    <name type="synonym">Tardigrade</name>
    <dbReference type="NCBI Taxonomy" id="947166"/>
    <lineage>
        <taxon>Eukaryota</taxon>
        <taxon>Metazoa</taxon>
        <taxon>Ecdysozoa</taxon>
        <taxon>Tardigrada</taxon>
        <taxon>Eutardigrada</taxon>
        <taxon>Parachela</taxon>
        <taxon>Hypsibioidea</taxon>
        <taxon>Ramazzottiidae</taxon>
        <taxon>Ramazzottius</taxon>
    </lineage>
</organism>
<accession>A0A1D1UPT6</accession>
<keyword evidence="5" id="KW-0175">Coiled coil</keyword>
<name>A0A1D1UPT6_RAMVA</name>
<dbReference type="Proteomes" id="UP000186922">
    <property type="component" value="Unassembled WGS sequence"/>
</dbReference>
<evidence type="ECO:0000256" key="1">
    <source>
        <dbReference type="ARBA" id="ARBA00003387"/>
    </source>
</evidence>
<keyword evidence="4" id="KW-0690">Ribosome biogenesis</keyword>
<evidence type="ECO:0000256" key="3">
    <source>
        <dbReference type="ARBA" id="ARBA00007336"/>
    </source>
</evidence>
<sequence>MAKLGKNKRRIEEDDEDDWEEEAEDMETDEEMDPEDAELQEAFARGHLKPGLNAVFEERLPPANLKERLLQKLGVIRLDLPWIERMDVTTALAPMAPEMASEIGIDPNLVLTNKKNKTGAAKDVDVDELDNIDDDFKRELRFYRQAQGAVLEALPRLHALRIPTRRPEDYFAEMAKSDEHMKKIREKLITKQQQMELSEKAKKLREQKKYSKQVQQEVLKKRLEEKKKLAQSVQKFRKSGKGQQDEMDLMEDINSNSRQKGGRNDQKKPDKNGPPKKSGKQKYKDSKYGFGGQKKRSKYNTKDSADDVQGKHGKFDSRKHGNASAKGKKTQKRPGKAIRQKNKNKR</sequence>
<feature type="compositionally biased region" description="Basic residues" evidence="7">
    <location>
        <begin position="326"/>
        <end position="346"/>
    </location>
</feature>
<dbReference type="OrthoDB" id="443772at2759"/>
<evidence type="ECO:0000256" key="2">
    <source>
        <dbReference type="ARBA" id="ARBA00004604"/>
    </source>
</evidence>
<proteinExistence type="inferred from homology"/>
<keyword evidence="9" id="KW-1185">Reference proteome</keyword>
<dbReference type="EMBL" id="BDGG01000001">
    <property type="protein sequence ID" value="GAU88168.1"/>
    <property type="molecule type" value="Genomic_DNA"/>
</dbReference>
<dbReference type="GO" id="GO:0005730">
    <property type="term" value="C:nucleolus"/>
    <property type="evidence" value="ECO:0007669"/>
    <property type="project" value="UniProtKB-SubCell"/>
</dbReference>
<dbReference type="GO" id="GO:0006364">
    <property type="term" value="P:rRNA processing"/>
    <property type="evidence" value="ECO:0007669"/>
    <property type="project" value="TreeGrafter"/>
</dbReference>